<proteinExistence type="predicted"/>
<evidence type="ECO:0000256" key="2">
    <source>
        <dbReference type="SAM" id="SignalP"/>
    </source>
</evidence>
<evidence type="ECO:0000256" key="1">
    <source>
        <dbReference type="SAM" id="MobiDB-lite"/>
    </source>
</evidence>
<feature type="compositionally biased region" description="Basic and acidic residues" evidence="1">
    <location>
        <begin position="202"/>
        <end position="215"/>
    </location>
</feature>
<accession>A0AAN8NU79</accession>
<feature type="region of interest" description="Disordered" evidence="1">
    <location>
        <begin position="171"/>
        <end position="241"/>
    </location>
</feature>
<feature type="region of interest" description="Disordered" evidence="1">
    <location>
        <begin position="412"/>
        <end position="501"/>
    </location>
</feature>
<dbReference type="EMBL" id="JAVHNR010000005">
    <property type="protein sequence ID" value="KAK6343058.1"/>
    <property type="molecule type" value="Genomic_DNA"/>
</dbReference>
<name>A0AAN8NU79_9PEZI</name>
<feature type="region of interest" description="Disordered" evidence="1">
    <location>
        <begin position="356"/>
        <end position="397"/>
    </location>
</feature>
<comment type="caution">
    <text evidence="3">The sequence shown here is derived from an EMBL/GenBank/DDBJ whole genome shotgun (WGS) entry which is preliminary data.</text>
</comment>
<sequence length="602" mass="67158">MLPKRTYHLLPLLLPLTIPPATAESPPTISVDIFFTDYTIRHFKIDPTSPAACTWIPFPHLTGPTSLTTLDTKTRPYARIFAIRAEPQLPPHLQLDSLELTIYLNDNALTCEDKKQALYNYEDSAGVGRSYNLTLPYFAPTYDWSDLQTSEAMERTRRLKALNGGVVVEEDEDGNIIWPEEEVDIPDSDGDSDSDDDYNDEEREKKKGKDKDIKTGKRRKDSPRYPQIPDPEGYDNDDYDDFPGFGGISLFSVPRNDIERLREEEKVASEYEEERKDNEDFYSSPPPRGRGGFSLSLQRRPVLGRTSTQYNDDDQSVAAKIYRATGRHFRNIPGYHDPALDIDLSDPAMSDILFPPRNPRNINPAPANPLDVSPDSNINDGNGGENDASAQIFGRRPTTRNLNADFDAAIGQNDDYGEIDNLTNDSGGPDAESPVNMEGNFDYDVPGGEEDPDSPVIKKRSLQLPQSPTTSRLQKRVLEDPVEENPNKPQPSPSFGLGAGLILPSDPFGAGMAAQDQLRRGEDFPFSQEPYETFSQPASFKLRVKVSTRPSLSGDLLSDNDSEGLVLLEDDYQIPDIPPLEEMDEVLELPDSLLQFLASGPR</sequence>
<reference evidence="3 4" key="1">
    <citation type="submission" date="2019-10" db="EMBL/GenBank/DDBJ databases">
        <authorList>
            <person name="Palmer J.M."/>
        </authorList>
    </citation>
    <scope>NUCLEOTIDE SEQUENCE [LARGE SCALE GENOMIC DNA]</scope>
    <source>
        <strain evidence="3 4">TWF718</strain>
    </source>
</reference>
<feature type="chain" id="PRO_5042922242" evidence="2">
    <location>
        <begin position="24"/>
        <end position="602"/>
    </location>
</feature>
<protein>
    <submittedName>
        <fullName evidence="3">Uncharacterized protein</fullName>
    </submittedName>
</protein>
<feature type="compositionally biased region" description="Acidic residues" evidence="1">
    <location>
        <begin position="232"/>
        <end position="241"/>
    </location>
</feature>
<feature type="compositionally biased region" description="Low complexity" evidence="1">
    <location>
        <begin position="359"/>
        <end position="369"/>
    </location>
</feature>
<feature type="compositionally biased region" description="Basic and acidic residues" evidence="1">
    <location>
        <begin position="266"/>
        <end position="279"/>
    </location>
</feature>
<feature type="signal peptide" evidence="2">
    <location>
        <begin position="1"/>
        <end position="23"/>
    </location>
</feature>
<feature type="region of interest" description="Disordered" evidence="1">
    <location>
        <begin position="266"/>
        <end position="311"/>
    </location>
</feature>
<evidence type="ECO:0000313" key="4">
    <source>
        <dbReference type="Proteomes" id="UP001313282"/>
    </source>
</evidence>
<organism evidence="3 4">
    <name type="scientific">Orbilia javanica</name>
    <dbReference type="NCBI Taxonomy" id="47235"/>
    <lineage>
        <taxon>Eukaryota</taxon>
        <taxon>Fungi</taxon>
        <taxon>Dikarya</taxon>
        <taxon>Ascomycota</taxon>
        <taxon>Pezizomycotina</taxon>
        <taxon>Orbiliomycetes</taxon>
        <taxon>Orbiliales</taxon>
        <taxon>Orbiliaceae</taxon>
        <taxon>Orbilia</taxon>
    </lineage>
</organism>
<evidence type="ECO:0000313" key="3">
    <source>
        <dbReference type="EMBL" id="KAK6343058.1"/>
    </source>
</evidence>
<dbReference type="AlphaFoldDB" id="A0AAN8NU79"/>
<keyword evidence="2" id="KW-0732">Signal</keyword>
<gene>
    <name evidence="3" type="ORF">TWF718_008434</name>
</gene>
<feature type="compositionally biased region" description="Polar residues" evidence="1">
    <location>
        <begin position="463"/>
        <end position="472"/>
    </location>
</feature>
<keyword evidence="4" id="KW-1185">Reference proteome</keyword>
<dbReference type="Proteomes" id="UP001313282">
    <property type="component" value="Unassembled WGS sequence"/>
</dbReference>
<feature type="compositionally biased region" description="Acidic residues" evidence="1">
    <location>
        <begin position="171"/>
        <end position="201"/>
    </location>
</feature>